<evidence type="ECO:0000256" key="1">
    <source>
        <dbReference type="ARBA" id="ARBA00005953"/>
    </source>
</evidence>
<dbReference type="PANTHER" id="PTHR31793:SF27">
    <property type="entry name" value="NOVEL THIOESTERASE SUPERFAMILY DOMAIN AND SAPOSIN A-TYPE DOMAIN CONTAINING PROTEIN (0610012H03RIK)"/>
    <property type="match status" value="1"/>
</dbReference>
<dbReference type="AlphaFoldDB" id="A0A1M6QQ63"/>
<dbReference type="GO" id="GO:0047617">
    <property type="term" value="F:fatty acyl-CoA hydrolase activity"/>
    <property type="evidence" value="ECO:0007669"/>
    <property type="project" value="TreeGrafter"/>
</dbReference>
<gene>
    <name evidence="3" type="ORF">SAMN05216369_1050</name>
</gene>
<keyword evidence="2 3" id="KW-0378">Hydrolase</keyword>
<reference evidence="4" key="1">
    <citation type="submission" date="2016-11" db="EMBL/GenBank/DDBJ databases">
        <authorList>
            <person name="Varghese N."/>
            <person name="Submissions S."/>
        </authorList>
    </citation>
    <scope>NUCLEOTIDE SEQUENCE [LARGE SCALE GENOMIC DNA]</scope>
    <source>
        <strain evidence="4">CGMCC 1.10835</strain>
    </source>
</reference>
<accession>A0A1M6QQ63</accession>
<dbReference type="STRING" id="564117.SAMN05216369_1050"/>
<evidence type="ECO:0000313" key="4">
    <source>
        <dbReference type="Proteomes" id="UP000184497"/>
    </source>
</evidence>
<protein>
    <submittedName>
        <fullName evidence="3">Acyl-CoA thioester hydrolase</fullName>
    </submittedName>
</protein>
<keyword evidence="4" id="KW-1185">Reference proteome</keyword>
<dbReference type="CDD" id="cd00586">
    <property type="entry name" value="4HBT"/>
    <property type="match status" value="1"/>
</dbReference>
<organism evidence="3 4">
    <name type="scientific">Marinobacter antarcticus</name>
    <dbReference type="NCBI Taxonomy" id="564117"/>
    <lineage>
        <taxon>Bacteria</taxon>
        <taxon>Pseudomonadati</taxon>
        <taxon>Pseudomonadota</taxon>
        <taxon>Gammaproteobacteria</taxon>
        <taxon>Pseudomonadales</taxon>
        <taxon>Marinobacteraceae</taxon>
        <taxon>Marinobacter</taxon>
    </lineage>
</organism>
<dbReference type="Gene3D" id="3.10.129.10">
    <property type="entry name" value="Hotdog Thioesterase"/>
    <property type="match status" value="1"/>
</dbReference>
<dbReference type="InterPro" id="IPR029069">
    <property type="entry name" value="HotDog_dom_sf"/>
</dbReference>
<evidence type="ECO:0000256" key="2">
    <source>
        <dbReference type="ARBA" id="ARBA00022801"/>
    </source>
</evidence>
<comment type="similarity">
    <text evidence="1">Belongs to the 4-hydroxybenzoyl-CoA thioesterase family.</text>
</comment>
<dbReference type="OrthoDB" id="9799036at2"/>
<dbReference type="PANTHER" id="PTHR31793">
    <property type="entry name" value="4-HYDROXYBENZOYL-COA THIOESTERASE FAMILY MEMBER"/>
    <property type="match status" value="1"/>
</dbReference>
<proteinExistence type="inferred from homology"/>
<dbReference type="Proteomes" id="UP000184497">
    <property type="component" value="Unassembled WGS sequence"/>
</dbReference>
<dbReference type="InterPro" id="IPR050563">
    <property type="entry name" value="4-hydroxybenzoyl-CoA_TE"/>
</dbReference>
<dbReference type="EMBL" id="FRAQ01000001">
    <property type="protein sequence ID" value="SHK22278.1"/>
    <property type="molecule type" value="Genomic_DNA"/>
</dbReference>
<name>A0A1M6QQ63_9GAMM</name>
<evidence type="ECO:0000313" key="3">
    <source>
        <dbReference type="EMBL" id="SHK22278.1"/>
    </source>
</evidence>
<dbReference type="RefSeq" id="WP_072796079.1">
    <property type="nucleotide sequence ID" value="NZ_FRAQ01000001.1"/>
</dbReference>
<dbReference type="SUPFAM" id="SSF54637">
    <property type="entry name" value="Thioesterase/thiol ester dehydrase-isomerase"/>
    <property type="match status" value="1"/>
</dbReference>
<sequence>MTTDTTKDWTLEQFPARAYDKLRFADTDRQGHVNNAVFSTLIETGRVELIYDPQAPLASPGTSFVIASLNLQLRAEIHWPGIVDIGTAVTRVGNSSMQLYQGLFQNGVCCATAETVIVCVDDSTQKSTPLPDSARHTLAQYQTAEKKV</sequence>
<dbReference type="Pfam" id="PF13279">
    <property type="entry name" value="4HBT_2"/>
    <property type="match status" value="1"/>
</dbReference>